<dbReference type="Pfam" id="PF01261">
    <property type="entry name" value="AP_endonuc_2"/>
    <property type="match status" value="1"/>
</dbReference>
<dbReference type="Gene3D" id="3.20.20.150">
    <property type="entry name" value="Divalent-metal-dependent TIM barrel enzymes"/>
    <property type="match status" value="1"/>
</dbReference>
<evidence type="ECO:0000259" key="1">
    <source>
        <dbReference type="Pfam" id="PF01261"/>
    </source>
</evidence>
<dbReference type="RefSeq" id="WP_345490427.1">
    <property type="nucleotide sequence ID" value="NZ_BAABHY010000001.1"/>
</dbReference>
<comment type="caution">
    <text evidence="2">The sequence shown here is derived from an EMBL/GenBank/DDBJ whole genome shotgun (WGS) entry which is preliminary data.</text>
</comment>
<dbReference type="PANTHER" id="PTHR12110">
    <property type="entry name" value="HYDROXYPYRUVATE ISOMERASE"/>
    <property type="match status" value="1"/>
</dbReference>
<reference evidence="3" key="1">
    <citation type="journal article" date="2019" name="Int. J. Syst. Evol. Microbiol.">
        <title>The Global Catalogue of Microorganisms (GCM) 10K type strain sequencing project: providing services to taxonomists for standard genome sequencing and annotation.</title>
        <authorList>
            <consortium name="The Broad Institute Genomics Platform"/>
            <consortium name="The Broad Institute Genome Sequencing Center for Infectious Disease"/>
            <person name="Wu L."/>
            <person name="Ma J."/>
        </authorList>
    </citation>
    <scope>NUCLEOTIDE SEQUENCE [LARGE SCALE GENOMIC DNA]</scope>
    <source>
        <strain evidence="3">JCM 18050</strain>
    </source>
</reference>
<dbReference type="PANTHER" id="PTHR12110:SF21">
    <property type="entry name" value="XYLOSE ISOMERASE-LIKE TIM BARREL DOMAIN-CONTAINING PROTEIN"/>
    <property type="match status" value="1"/>
</dbReference>
<organism evidence="2 3">
    <name type="scientific">Orbus sasakiae</name>
    <dbReference type="NCBI Taxonomy" id="1078475"/>
    <lineage>
        <taxon>Bacteria</taxon>
        <taxon>Pseudomonadati</taxon>
        <taxon>Pseudomonadota</taxon>
        <taxon>Gammaproteobacteria</taxon>
        <taxon>Orbales</taxon>
        <taxon>Orbaceae</taxon>
        <taxon>Orbus</taxon>
    </lineage>
</organism>
<dbReference type="EMBL" id="BAABHY010000001">
    <property type="protein sequence ID" value="GAA5110321.1"/>
    <property type="molecule type" value="Genomic_DNA"/>
</dbReference>
<dbReference type="InterPro" id="IPR036237">
    <property type="entry name" value="Xyl_isomerase-like_sf"/>
</dbReference>
<keyword evidence="3" id="KW-1185">Reference proteome</keyword>
<dbReference type="SUPFAM" id="SSF51658">
    <property type="entry name" value="Xylose isomerase-like"/>
    <property type="match status" value="1"/>
</dbReference>
<protein>
    <submittedName>
        <fullName evidence="2">2-keto-myo-inositol isomerase</fullName>
    </submittedName>
</protein>
<dbReference type="InterPro" id="IPR013022">
    <property type="entry name" value="Xyl_isomerase-like_TIM-brl"/>
</dbReference>
<dbReference type="GO" id="GO:0016853">
    <property type="term" value="F:isomerase activity"/>
    <property type="evidence" value="ECO:0007669"/>
    <property type="project" value="UniProtKB-KW"/>
</dbReference>
<evidence type="ECO:0000313" key="2">
    <source>
        <dbReference type="EMBL" id="GAA5110321.1"/>
    </source>
</evidence>
<keyword evidence="2" id="KW-0413">Isomerase</keyword>
<feature type="domain" description="Xylose isomerase-like TIM barrel" evidence="1">
    <location>
        <begin position="22"/>
        <end position="271"/>
    </location>
</feature>
<dbReference type="Proteomes" id="UP001500171">
    <property type="component" value="Unassembled WGS sequence"/>
</dbReference>
<gene>
    <name evidence="2" type="primary">iolI</name>
    <name evidence="2" type="ORF">GCM10023211_14670</name>
</gene>
<accession>A0ABP9NCD6</accession>
<evidence type="ECO:0000313" key="3">
    <source>
        <dbReference type="Proteomes" id="UP001500171"/>
    </source>
</evidence>
<proteinExistence type="predicted"/>
<sequence length="298" mass="34422">MKIGYNEATAMNCSSLEQDLILCEENGFDYIEIRLDMLHDYLKQHTVDDLVRFFKTHRIKPHALNALYTFPDYFDGANSQQEQALTHEFIWGCQIAQQIGCEYFIIVPPLQRDPNGGPFIGSWANNCRNAVRILNHLADIAKPYDIKLCFELVGFDRSSVRTVEQAWEVVTKVNKDNVGLVLDSYNLYLYQRLNDFSVIKHVDVNKIFAVHINNGDDAPDHQLSQALRRFCDHGVVNLNSFLTNLKEMGYQGMVSIETFRPEYWQKTPQWVIAQAYKTTKQIMVDCGVFHDESKRIDA</sequence>
<name>A0ABP9NCD6_9GAMM</name>
<dbReference type="InterPro" id="IPR050312">
    <property type="entry name" value="IolE/XylAMocC-like"/>
</dbReference>